<dbReference type="OrthoDB" id="9808602at2"/>
<evidence type="ECO:0000256" key="5">
    <source>
        <dbReference type="ARBA" id="ARBA00022679"/>
    </source>
</evidence>
<dbReference type="FunFam" id="3.40.50.2000:FF:000069">
    <property type="entry name" value="Alpha-(1-6)-phosphatidylinositol monomannoside mannosyltransferase"/>
    <property type="match status" value="1"/>
</dbReference>
<keyword evidence="18" id="KW-1185">Reference proteome</keyword>
<evidence type="ECO:0000256" key="11">
    <source>
        <dbReference type="ARBA" id="ARBA00075163"/>
    </source>
</evidence>
<evidence type="ECO:0000256" key="10">
    <source>
        <dbReference type="ARBA" id="ARBA00066957"/>
    </source>
</evidence>
<dbReference type="FunCoup" id="A0A263CX27">
    <property type="interactions" value="188"/>
</dbReference>
<name>A0A263CX27_9PSEU</name>
<dbReference type="GO" id="GO:0009247">
    <property type="term" value="P:glycolipid biosynthetic process"/>
    <property type="evidence" value="ECO:0007669"/>
    <property type="project" value="UniProtKB-ARBA"/>
</dbReference>
<dbReference type="Pfam" id="PF00534">
    <property type="entry name" value="Glycos_transf_1"/>
    <property type="match status" value="1"/>
</dbReference>
<dbReference type="InterPro" id="IPR001296">
    <property type="entry name" value="Glyco_trans_1"/>
</dbReference>
<dbReference type="InterPro" id="IPR028098">
    <property type="entry name" value="Glyco_trans_4-like_N"/>
</dbReference>
<organism evidence="17 18">
    <name type="scientific">Amycolatopsis antarctica</name>
    <dbReference type="NCBI Taxonomy" id="1854586"/>
    <lineage>
        <taxon>Bacteria</taxon>
        <taxon>Bacillati</taxon>
        <taxon>Actinomycetota</taxon>
        <taxon>Actinomycetes</taxon>
        <taxon>Pseudonocardiales</taxon>
        <taxon>Pseudonocardiaceae</taxon>
        <taxon>Amycolatopsis</taxon>
    </lineage>
</organism>
<comment type="pathway">
    <text evidence="9">Phospholipid metabolism; phosphatidylinositol metabolism.</text>
</comment>
<evidence type="ECO:0000256" key="14">
    <source>
        <dbReference type="ARBA" id="ARBA00079381"/>
    </source>
</evidence>
<keyword evidence="3" id="KW-0444">Lipid biosynthesis</keyword>
<dbReference type="CDD" id="cd03801">
    <property type="entry name" value="GT4_PimA-like"/>
    <property type="match status" value="1"/>
</dbReference>
<evidence type="ECO:0000256" key="9">
    <source>
        <dbReference type="ARBA" id="ARBA00060651"/>
    </source>
</evidence>
<feature type="domain" description="Glycosyltransferase subfamily 4-like N-terminal" evidence="16">
    <location>
        <begin position="15"/>
        <end position="174"/>
    </location>
</feature>
<comment type="caution">
    <text evidence="17">The sequence shown here is derived from an EMBL/GenBank/DDBJ whole genome shotgun (WGS) entry which is preliminary data.</text>
</comment>
<evidence type="ECO:0000256" key="12">
    <source>
        <dbReference type="ARBA" id="ARBA00076875"/>
    </source>
</evidence>
<dbReference type="RefSeq" id="WP_094865566.1">
    <property type="nucleotide sequence ID" value="NZ_NKYE01000020.1"/>
</dbReference>
<dbReference type="GO" id="GO:0033164">
    <property type="term" value="F:initiation-specific glycolipid 1,6-alpha-mannosyltransferase activity"/>
    <property type="evidence" value="ECO:0007669"/>
    <property type="project" value="UniProtKB-ARBA"/>
</dbReference>
<keyword evidence="4 17" id="KW-0328">Glycosyltransferase</keyword>
<evidence type="ECO:0000256" key="8">
    <source>
        <dbReference type="ARBA" id="ARBA00052876"/>
    </source>
</evidence>
<evidence type="ECO:0000256" key="2">
    <source>
        <dbReference type="ARBA" id="ARBA00009481"/>
    </source>
</evidence>
<dbReference type="InterPro" id="IPR050194">
    <property type="entry name" value="Glycosyltransferase_grp1"/>
</dbReference>
<protein>
    <recommendedName>
        <fullName evidence="10">phosphatidyl-myo-inositol dimannoside synthase</fullName>
        <ecNumber evidence="10">2.4.1.346</ecNumber>
    </recommendedName>
    <alternativeName>
        <fullName evidence="11">Alpha-D-mannose-alpha-(1-6)-phosphatidylmyo-inositol-mannosyltransferase</fullName>
    </alternativeName>
    <alternativeName>
        <fullName evidence="14">Alpha-mannosyltransferase</fullName>
    </alternativeName>
    <alternativeName>
        <fullName evidence="13">Guanosine diphosphomannose-phosphatidyl-inositol alpha-mannosyltransferase</fullName>
    </alternativeName>
    <alternativeName>
        <fullName evidence="12">Phosphatidylinositol alpha-mannosyltransferase</fullName>
    </alternativeName>
</protein>
<evidence type="ECO:0000259" key="15">
    <source>
        <dbReference type="Pfam" id="PF00534"/>
    </source>
</evidence>
<keyword evidence="6" id="KW-0443">Lipid metabolism</keyword>
<comment type="similarity">
    <text evidence="2">Belongs to the glycosyltransferase group 1 family. Glycosyltransferase 4 subfamily.</text>
</comment>
<dbReference type="SUPFAM" id="SSF53756">
    <property type="entry name" value="UDP-Glycosyltransferase/glycogen phosphorylase"/>
    <property type="match status" value="1"/>
</dbReference>
<dbReference type="Pfam" id="PF13439">
    <property type="entry name" value="Glyco_transf_4"/>
    <property type="match status" value="1"/>
</dbReference>
<feature type="domain" description="Glycosyl transferase family 1" evidence="15">
    <location>
        <begin position="183"/>
        <end position="358"/>
    </location>
</feature>
<gene>
    <name evidence="17" type="ORF">CFN78_25465</name>
</gene>
<proteinExistence type="inferred from homology"/>
<comment type="catalytic activity">
    <reaction evidence="8">
        <text>a 1,2-diacyl-sn-glycero-3-phospho-[alpha-D-mannopyranosyl-(1&lt;-&gt;6)-D-myo-inositol] + GDP-alpha-D-mannose = a 2,6-O-bis(alpha-D-mannopyranosyl)-1-phosphatidyl-1D-myo-inositol + GDP + H(+)</text>
        <dbReference type="Rhea" id="RHEA:52440"/>
        <dbReference type="ChEBI" id="CHEBI:15378"/>
        <dbReference type="ChEBI" id="CHEBI:57527"/>
        <dbReference type="ChEBI" id="CHEBI:58189"/>
        <dbReference type="ChEBI" id="CHEBI:87673"/>
        <dbReference type="ChEBI" id="CHEBI:136624"/>
        <dbReference type="EC" id="2.4.1.346"/>
    </reaction>
</comment>
<evidence type="ECO:0000256" key="1">
    <source>
        <dbReference type="ARBA" id="ARBA00005189"/>
    </source>
</evidence>
<evidence type="ECO:0000256" key="7">
    <source>
        <dbReference type="ARBA" id="ARBA00051960"/>
    </source>
</evidence>
<evidence type="ECO:0000256" key="3">
    <source>
        <dbReference type="ARBA" id="ARBA00022516"/>
    </source>
</evidence>
<dbReference type="GO" id="GO:0016020">
    <property type="term" value="C:membrane"/>
    <property type="evidence" value="ECO:0007669"/>
    <property type="project" value="GOC"/>
</dbReference>
<evidence type="ECO:0000256" key="13">
    <source>
        <dbReference type="ARBA" id="ARBA00077842"/>
    </source>
</evidence>
<dbReference type="PANTHER" id="PTHR45947:SF3">
    <property type="entry name" value="SULFOQUINOVOSYL TRANSFERASE SQD2"/>
    <property type="match status" value="1"/>
</dbReference>
<dbReference type="PANTHER" id="PTHR45947">
    <property type="entry name" value="SULFOQUINOVOSYL TRANSFERASE SQD2"/>
    <property type="match status" value="1"/>
</dbReference>
<comment type="pathway">
    <text evidence="1">Lipid metabolism.</text>
</comment>
<evidence type="ECO:0000256" key="6">
    <source>
        <dbReference type="ARBA" id="ARBA00023098"/>
    </source>
</evidence>
<sequence length="385" mass="41489">MRKTLLVTNDFPPRPGGIQSYLHALAMRLRPEDLVVYAPSWESGSGSHTEFDAGVPFEVVRHPTSLMLPTPDVLRRAREIVRSAGCEAVWFGAAAPLALLGRPLRDAGVRRIVACTHGHEVGWSMLPAARQALRRIGDTADVVTYVSEYTRGRFAAAFGPMAGLEHLPSGVDPAVFRPDPGAREEIRRRHGLGDRPTVVCVSRLVPRKGQDMLVRALPEIRRQVPEAALLIVGGGPYRKTLTTLAREHGVTDDVVLTGSVPWEELPAHYAAGDVFAMPARTRGRGLDVEGLGIVYLEASATGLPVVAGRSGGAPETVLDEVTGHVVDGRELGQLADTVAALLADPVRASRMGQAGREWVSEHWRWDVLAGRLAGMLDGAPVAVRR</sequence>
<dbReference type="Proteomes" id="UP000242444">
    <property type="component" value="Unassembled WGS sequence"/>
</dbReference>
<dbReference type="FunFam" id="3.40.50.2000:FF:000115">
    <property type="entry name" value="Alpha-(1-6)-phosphatidylinositol monomannoside mannosyltransferase"/>
    <property type="match status" value="1"/>
</dbReference>
<evidence type="ECO:0000313" key="18">
    <source>
        <dbReference type="Proteomes" id="UP000242444"/>
    </source>
</evidence>
<reference evidence="17 18" key="1">
    <citation type="submission" date="2017-07" db="EMBL/GenBank/DDBJ databases">
        <title>Amycolatopsis antarcticus sp. nov., isolated from the surface of an Antarcticus brown macroalga.</title>
        <authorList>
            <person name="Wang J."/>
            <person name="Leiva S."/>
            <person name="Huang J."/>
            <person name="Huang Y."/>
        </authorList>
    </citation>
    <scope>NUCLEOTIDE SEQUENCE [LARGE SCALE GENOMIC DNA]</scope>
    <source>
        <strain evidence="17 18">AU-G6</strain>
    </source>
</reference>
<accession>A0A263CX27</accession>
<evidence type="ECO:0000259" key="16">
    <source>
        <dbReference type="Pfam" id="PF13439"/>
    </source>
</evidence>
<evidence type="ECO:0000256" key="4">
    <source>
        <dbReference type="ARBA" id="ARBA00022676"/>
    </source>
</evidence>
<comment type="catalytic activity">
    <reaction evidence="7">
        <text>a 1,2-diacyl-sn-glycero-3-phospho-[alpha-D-6-acyl-mannopyranosyl-(1&lt;-&gt;6)-D-myo-inositol] + GDP-alpha-D-mannose = a 2-O-(alpha-D-mannosyl)-6-O-(6-O-acyl-alpha-D-mannosyl)-1-phosphatidyl-1D-myo-inositol + GDP + H(+)</text>
        <dbReference type="Rhea" id="RHEA:52444"/>
        <dbReference type="ChEBI" id="CHEBI:15378"/>
        <dbReference type="ChEBI" id="CHEBI:57527"/>
        <dbReference type="ChEBI" id="CHEBI:58189"/>
        <dbReference type="ChEBI" id="CHEBI:88053"/>
        <dbReference type="ChEBI" id="CHEBI:136625"/>
        <dbReference type="EC" id="2.4.1.346"/>
    </reaction>
</comment>
<evidence type="ECO:0000313" key="17">
    <source>
        <dbReference type="EMBL" id="OZM70508.1"/>
    </source>
</evidence>
<dbReference type="InParanoid" id="A0A263CX27"/>
<keyword evidence="5 17" id="KW-0808">Transferase</keyword>
<dbReference type="EC" id="2.4.1.346" evidence="10"/>
<dbReference type="EMBL" id="NKYE01000020">
    <property type="protein sequence ID" value="OZM70508.1"/>
    <property type="molecule type" value="Genomic_DNA"/>
</dbReference>
<dbReference type="Gene3D" id="3.40.50.2000">
    <property type="entry name" value="Glycogen Phosphorylase B"/>
    <property type="match status" value="2"/>
</dbReference>
<dbReference type="AlphaFoldDB" id="A0A263CX27"/>
<dbReference type="GO" id="GO:0043750">
    <property type="term" value="F:phosphatidylinositol alpha-mannosyltransferase activity"/>
    <property type="evidence" value="ECO:0007669"/>
    <property type="project" value="UniProtKB-ARBA"/>
</dbReference>